<accession>A0A6L3SWX8</accession>
<protein>
    <submittedName>
        <fullName evidence="1">Uncharacterized protein</fullName>
    </submittedName>
</protein>
<keyword evidence="2" id="KW-1185">Reference proteome</keyword>
<comment type="caution">
    <text evidence="1">The sequence shown here is derived from an EMBL/GenBank/DDBJ whole genome shotgun (WGS) entry which is preliminary data.</text>
</comment>
<name>A0A6L3SWX8_9HYPH</name>
<organism evidence="1 2">
    <name type="scientific">Methylobacterium soli</name>
    <dbReference type="NCBI Taxonomy" id="553447"/>
    <lineage>
        <taxon>Bacteria</taxon>
        <taxon>Pseudomonadati</taxon>
        <taxon>Pseudomonadota</taxon>
        <taxon>Alphaproteobacteria</taxon>
        <taxon>Hyphomicrobiales</taxon>
        <taxon>Methylobacteriaceae</taxon>
        <taxon>Methylobacterium</taxon>
    </lineage>
</organism>
<reference evidence="1 2" key="1">
    <citation type="submission" date="2019-09" db="EMBL/GenBank/DDBJ databases">
        <title>YIM 48816 draft genome.</title>
        <authorList>
            <person name="Jiang L."/>
        </authorList>
    </citation>
    <scope>NUCLEOTIDE SEQUENCE [LARGE SCALE GENOMIC DNA]</scope>
    <source>
        <strain evidence="1 2">YIM 48816</strain>
    </source>
</reference>
<dbReference type="RefSeq" id="WP_151001182.1">
    <property type="nucleotide sequence ID" value="NZ_VZZK01000015.1"/>
</dbReference>
<dbReference type="EMBL" id="VZZK01000015">
    <property type="protein sequence ID" value="KAB1078242.1"/>
    <property type="molecule type" value="Genomic_DNA"/>
</dbReference>
<evidence type="ECO:0000313" key="1">
    <source>
        <dbReference type="EMBL" id="KAB1078242.1"/>
    </source>
</evidence>
<dbReference type="Proteomes" id="UP000474159">
    <property type="component" value="Unassembled WGS sequence"/>
</dbReference>
<proteinExistence type="predicted"/>
<dbReference type="OrthoDB" id="7998330at2"/>
<gene>
    <name evidence="1" type="ORF">F6X53_15940</name>
</gene>
<dbReference type="AlphaFoldDB" id="A0A6L3SWX8"/>
<evidence type="ECO:0000313" key="2">
    <source>
        <dbReference type="Proteomes" id="UP000474159"/>
    </source>
</evidence>
<sequence>MNAIKLSRFIRRDGNKPTLRERAAALKASASRIMRRDPAAAASFPAPGSAEAKDMFHAACSEFDRRAIAGMQRLIDALIRSDSDHWTKRSLGLALEEGSITVAEFVRLHPLAAEREAVMDETARSLSLAVLHALAYGGEALPDPDGGDEVDAASAQAVKVTLRSDVTGPHRRSLVLGSLAGAAALPVLAFPAFASSLPGLLAEPHPDQALFDAEADVLRTKDALEATEKASGEAHRAFWDAVGPCSAVLLVKKWERSTFHRLEQPWLSHRPRWTWVARHEGDNGTPDPMVQAWTAEGLRSAIRNAVFLFGKGGQTPHLIREWRILLPVAEAFENRRAEMNARFRCDDLVAARKVASGAHHAAVVASADMPAKTLDGLALKTRQLDGAAWQAMPSSWVSLLESAALVSGVTLRKPDYDVAGWVRDWEGAGGTIKQHPISQEVMFCAPRGLCTSPEARAEVSRLQNALGANENLINRWVRAQGCGVAN</sequence>